<name>A0A6B0U108_IXORI</name>
<dbReference type="EMBL" id="GIFC01003165">
    <property type="protein sequence ID" value="MXU85248.1"/>
    <property type="molecule type" value="Transcribed_RNA"/>
</dbReference>
<evidence type="ECO:0000313" key="2">
    <source>
        <dbReference type="EMBL" id="MXU85248.1"/>
    </source>
</evidence>
<evidence type="ECO:0000256" key="1">
    <source>
        <dbReference type="SAM" id="SignalP"/>
    </source>
</evidence>
<feature type="chain" id="PRO_5025388213" evidence="1">
    <location>
        <begin position="24"/>
        <end position="85"/>
    </location>
</feature>
<protein>
    <submittedName>
        <fullName evidence="2">Putative secreted protein</fullName>
    </submittedName>
</protein>
<reference evidence="2" key="1">
    <citation type="submission" date="2019-12" db="EMBL/GenBank/DDBJ databases">
        <title>An insight into the sialome of adult female Ixodes ricinus ticks feeding for 6 days.</title>
        <authorList>
            <person name="Perner J."/>
            <person name="Ribeiro J.M.C."/>
        </authorList>
    </citation>
    <scope>NUCLEOTIDE SEQUENCE</scope>
    <source>
        <strain evidence="2">Semi-engorged</strain>
        <tissue evidence="2">Salivary glands</tissue>
    </source>
</reference>
<sequence>MLGYCSRRWLAMVSSWLVGKVTQSMLCPFSRAFSGKTYWPECSCSGNLGTLWMIQMPVCSSNTMSPLVWPLLVLLRSLDAGTWSL</sequence>
<proteinExistence type="predicted"/>
<accession>A0A6B0U108</accession>
<organism evidence="2">
    <name type="scientific">Ixodes ricinus</name>
    <name type="common">Common tick</name>
    <name type="synonym">Acarus ricinus</name>
    <dbReference type="NCBI Taxonomy" id="34613"/>
    <lineage>
        <taxon>Eukaryota</taxon>
        <taxon>Metazoa</taxon>
        <taxon>Ecdysozoa</taxon>
        <taxon>Arthropoda</taxon>
        <taxon>Chelicerata</taxon>
        <taxon>Arachnida</taxon>
        <taxon>Acari</taxon>
        <taxon>Parasitiformes</taxon>
        <taxon>Ixodida</taxon>
        <taxon>Ixodoidea</taxon>
        <taxon>Ixodidae</taxon>
        <taxon>Ixodinae</taxon>
        <taxon>Ixodes</taxon>
    </lineage>
</organism>
<keyword evidence="1" id="KW-0732">Signal</keyword>
<feature type="signal peptide" evidence="1">
    <location>
        <begin position="1"/>
        <end position="23"/>
    </location>
</feature>
<dbReference type="AlphaFoldDB" id="A0A6B0U108"/>